<evidence type="ECO:0000313" key="3">
    <source>
        <dbReference type="Proteomes" id="UP000032266"/>
    </source>
</evidence>
<sequence>MKFFIAFLILISSGPALAEIAGAIDTVKLINNNSQVFIHGWACQKGRTDSIDVHLYSGAPAGSSDATIIRGAKANIKAADAGDINKVCKAYSEYRRFSLVLTESQWREHGGRKLYVHGIDSNGPNTTITNSGSFTIPERKVIGHIDPVHFDTNHNNFIVSGWACLTYSSEQPMVELGIGSKTIRSVVASRNSEDAVARACNTPSGSAHRFSFELPRYYMHDYQYQNIEVRGSLSGARATLNNSYRWQVPFMGDIPPLSDPESSYDSLPAGCPVGENVTSLSTDKLYCRMSSGQSINTQVKLSGRLFSNLVLDCNNGTLTKQLVIESYKQSENVYSVPENIVIKNCTIPSIRIIGMGKNGQSKDVVESSRLGVEHVKRVRDSAPHGIVFDNITIAANEETPFYIGPGVHYVTMQNSHFTGKSKNVVLYLDVDSYRNSFLNNIFETDTTNIVEIANTVKVYDKSRELVAIDGSSFNIFRGNYFAYLEAGGIYLYRNCGEGGAVRYSSPSFNLIENNRFYYNHYDGDKPGIFIGSRQGPTLLVLDCSADNVGNPPLAGSVTSNRDQAMYNVVRNNKFKKEVRIINNDNNNQTYGNTLY</sequence>
<proteinExistence type="predicted"/>
<keyword evidence="1" id="KW-0732">Signal</keyword>
<dbReference type="AlphaFoldDB" id="A0A0C5VRT9"/>
<evidence type="ECO:0000256" key="1">
    <source>
        <dbReference type="SAM" id="SignalP"/>
    </source>
</evidence>
<reference evidence="2 3" key="1">
    <citation type="submission" date="2014-01" db="EMBL/GenBank/DDBJ databases">
        <title>Full genme sequencing of cellulolytic bacterium Gynuella sunshinyii YC6258T gen. nov., sp. nov.</title>
        <authorList>
            <person name="Khan H."/>
            <person name="Chung E.J."/>
            <person name="Chung Y.R."/>
        </authorList>
    </citation>
    <scope>NUCLEOTIDE SEQUENCE [LARGE SCALE GENOMIC DNA]</scope>
    <source>
        <strain evidence="2 3">YC6258</strain>
    </source>
</reference>
<dbReference type="EMBL" id="CP007142">
    <property type="protein sequence ID" value="AJQ97347.1"/>
    <property type="molecule type" value="Genomic_DNA"/>
</dbReference>
<dbReference type="PATRIC" id="fig|1445510.3.peg.5278"/>
<feature type="chain" id="PRO_5002183851" description="Right handed beta helix domain-containing protein" evidence="1">
    <location>
        <begin position="19"/>
        <end position="595"/>
    </location>
</feature>
<dbReference type="HOGENOM" id="CLU_458403_0_0_6"/>
<dbReference type="Proteomes" id="UP000032266">
    <property type="component" value="Chromosome"/>
</dbReference>
<protein>
    <recommendedName>
        <fullName evidence="4">Right handed beta helix domain-containing protein</fullName>
    </recommendedName>
</protein>
<organism evidence="2 3">
    <name type="scientific">Gynuella sunshinyii YC6258</name>
    <dbReference type="NCBI Taxonomy" id="1445510"/>
    <lineage>
        <taxon>Bacteria</taxon>
        <taxon>Pseudomonadati</taxon>
        <taxon>Pseudomonadota</taxon>
        <taxon>Gammaproteobacteria</taxon>
        <taxon>Oceanospirillales</taxon>
        <taxon>Saccharospirillaceae</taxon>
        <taxon>Gynuella</taxon>
    </lineage>
</organism>
<feature type="signal peptide" evidence="1">
    <location>
        <begin position="1"/>
        <end position="18"/>
    </location>
</feature>
<dbReference type="InterPro" id="IPR011050">
    <property type="entry name" value="Pectin_lyase_fold/virulence"/>
</dbReference>
<dbReference type="STRING" id="1445510.YC6258_05317"/>
<dbReference type="KEGG" id="gsn:YC6258_05317"/>
<accession>A0A0C5VRT9</accession>
<dbReference type="Gene3D" id="2.160.20.10">
    <property type="entry name" value="Single-stranded right-handed beta-helix, Pectin lyase-like"/>
    <property type="match status" value="1"/>
</dbReference>
<dbReference type="InterPro" id="IPR012334">
    <property type="entry name" value="Pectin_lyas_fold"/>
</dbReference>
<gene>
    <name evidence="2" type="ORF">YC6258_05317</name>
</gene>
<name>A0A0C5VRT9_9GAMM</name>
<evidence type="ECO:0000313" key="2">
    <source>
        <dbReference type="EMBL" id="AJQ97347.1"/>
    </source>
</evidence>
<keyword evidence="3" id="KW-1185">Reference proteome</keyword>
<dbReference type="SUPFAM" id="SSF51126">
    <property type="entry name" value="Pectin lyase-like"/>
    <property type="match status" value="1"/>
</dbReference>
<dbReference type="OrthoDB" id="7200459at2"/>
<evidence type="ECO:0008006" key="4">
    <source>
        <dbReference type="Google" id="ProtNLM"/>
    </source>
</evidence>
<dbReference type="RefSeq" id="WP_044619113.1">
    <property type="nucleotide sequence ID" value="NZ_CP007142.1"/>
</dbReference>